<keyword evidence="2" id="KW-0472">Membrane</keyword>
<dbReference type="InterPro" id="IPR003245">
    <property type="entry name" value="Phytocyanin_dom"/>
</dbReference>
<protein>
    <submittedName>
        <fullName evidence="4">Cupredoxin</fullName>
    </submittedName>
</protein>
<dbReference type="PANTHER" id="PTHR33021">
    <property type="entry name" value="BLUE COPPER PROTEIN"/>
    <property type="match status" value="1"/>
</dbReference>
<accession>A0A2U1M658</accession>
<dbReference type="InterPro" id="IPR008972">
    <property type="entry name" value="Cupredoxin"/>
</dbReference>
<evidence type="ECO:0000256" key="1">
    <source>
        <dbReference type="SAM" id="MobiDB-lite"/>
    </source>
</evidence>
<dbReference type="PANTHER" id="PTHR33021:SF339">
    <property type="entry name" value="OS07G0570600 PROTEIN"/>
    <property type="match status" value="1"/>
</dbReference>
<feature type="domain" description="Phytocyanin" evidence="3">
    <location>
        <begin position="32"/>
        <end position="134"/>
    </location>
</feature>
<gene>
    <name evidence="4" type="ORF">CTI12_AA416160</name>
</gene>
<dbReference type="PROSITE" id="PS51485">
    <property type="entry name" value="PHYTOCYANIN"/>
    <property type="match status" value="1"/>
</dbReference>
<dbReference type="CDD" id="cd04216">
    <property type="entry name" value="Phytocyanin"/>
    <property type="match status" value="1"/>
</dbReference>
<dbReference type="OrthoDB" id="687943at2759"/>
<dbReference type="Pfam" id="PF02298">
    <property type="entry name" value="Cu_bind_like"/>
    <property type="match status" value="1"/>
</dbReference>
<reference evidence="4 5" key="1">
    <citation type="journal article" date="2018" name="Mol. Plant">
        <title>The genome of Artemisia annua provides insight into the evolution of Asteraceae family and artemisinin biosynthesis.</title>
        <authorList>
            <person name="Shen Q."/>
            <person name="Zhang L."/>
            <person name="Liao Z."/>
            <person name="Wang S."/>
            <person name="Yan T."/>
            <person name="Shi P."/>
            <person name="Liu M."/>
            <person name="Fu X."/>
            <person name="Pan Q."/>
            <person name="Wang Y."/>
            <person name="Lv Z."/>
            <person name="Lu X."/>
            <person name="Zhang F."/>
            <person name="Jiang W."/>
            <person name="Ma Y."/>
            <person name="Chen M."/>
            <person name="Hao X."/>
            <person name="Li L."/>
            <person name="Tang Y."/>
            <person name="Lv G."/>
            <person name="Zhou Y."/>
            <person name="Sun X."/>
            <person name="Brodelius P.E."/>
            <person name="Rose J.K.C."/>
            <person name="Tang K."/>
        </authorList>
    </citation>
    <scope>NUCLEOTIDE SEQUENCE [LARGE SCALE GENOMIC DNA]</scope>
    <source>
        <strain evidence="5">cv. Huhao1</strain>
        <tissue evidence="4">Leaf</tissue>
    </source>
</reference>
<feature type="region of interest" description="Disordered" evidence="1">
    <location>
        <begin position="140"/>
        <end position="162"/>
    </location>
</feature>
<keyword evidence="5" id="KW-1185">Reference proteome</keyword>
<sequence length="162" mass="18077">MATTNIKMITIVIATISMMTLVISISDPRYPRTIVVGGDKGWTYGVDHQAFMNNIEMFVGDKLLFQYPIGQHDVVEVDAENFEKCTVPPGAKRHTSGKDLINIDKEKRRFFICSVKGGHHCRDGKMKFGYYFADNRPAFESSHDSAGSTGIQGGRKLGEEKL</sequence>
<name>A0A2U1M658_ARTAN</name>
<comment type="caution">
    <text evidence="4">The sequence shown here is derived from an EMBL/GenBank/DDBJ whole genome shotgun (WGS) entry which is preliminary data.</text>
</comment>
<keyword evidence="2" id="KW-1133">Transmembrane helix</keyword>
<dbReference type="GO" id="GO:0009055">
    <property type="term" value="F:electron transfer activity"/>
    <property type="evidence" value="ECO:0007669"/>
    <property type="project" value="InterPro"/>
</dbReference>
<keyword evidence="2" id="KW-0812">Transmembrane</keyword>
<dbReference type="Gene3D" id="2.60.40.420">
    <property type="entry name" value="Cupredoxins - blue copper proteins"/>
    <property type="match status" value="1"/>
</dbReference>
<feature type="transmembrane region" description="Helical" evidence="2">
    <location>
        <begin position="6"/>
        <end position="25"/>
    </location>
</feature>
<dbReference type="GO" id="GO:0005886">
    <property type="term" value="C:plasma membrane"/>
    <property type="evidence" value="ECO:0007669"/>
    <property type="project" value="TreeGrafter"/>
</dbReference>
<dbReference type="AlphaFoldDB" id="A0A2U1M658"/>
<dbReference type="InterPro" id="IPR039391">
    <property type="entry name" value="Phytocyanin-like"/>
</dbReference>
<evidence type="ECO:0000313" key="5">
    <source>
        <dbReference type="Proteomes" id="UP000245207"/>
    </source>
</evidence>
<dbReference type="Proteomes" id="UP000245207">
    <property type="component" value="Unassembled WGS sequence"/>
</dbReference>
<dbReference type="EMBL" id="PKPP01006366">
    <property type="protein sequence ID" value="PWA56738.1"/>
    <property type="molecule type" value="Genomic_DNA"/>
</dbReference>
<proteinExistence type="predicted"/>
<evidence type="ECO:0000259" key="3">
    <source>
        <dbReference type="PROSITE" id="PS51485"/>
    </source>
</evidence>
<organism evidence="4 5">
    <name type="scientific">Artemisia annua</name>
    <name type="common">Sweet wormwood</name>
    <dbReference type="NCBI Taxonomy" id="35608"/>
    <lineage>
        <taxon>Eukaryota</taxon>
        <taxon>Viridiplantae</taxon>
        <taxon>Streptophyta</taxon>
        <taxon>Embryophyta</taxon>
        <taxon>Tracheophyta</taxon>
        <taxon>Spermatophyta</taxon>
        <taxon>Magnoliopsida</taxon>
        <taxon>eudicotyledons</taxon>
        <taxon>Gunneridae</taxon>
        <taxon>Pentapetalae</taxon>
        <taxon>asterids</taxon>
        <taxon>campanulids</taxon>
        <taxon>Asterales</taxon>
        <taxon>Asteraceae</taxon>
        <taxon>Asteroideae</taxon>
        <taxon>Anthemideae</taxon>
        <taxon>Artemisiinae</taxon>
        <taxon>Artemisia</taxon>
    </lineage>
</organism>
<evidence type="ECO:0000256" key="2">
    <source>
        <dbReference type="SAM" id="Phobius"/>
    </source>
</evidence>
<evidence type="ECO:0000313" key="4">
    <source>
        <dbReference type="EMBL" id="PWA56738.1"/>
    </source>
</evidence>
<dbReference type="STRING" id="35608.A0A2U1M658"/>
<dbReference type="SUPFAM" id="SSF49503">
    <property type="entry name" value="Cupredoxins"/>
    <property type="match status" value="1"/>
</dbReference>